<evidence type="ECO:0000313" key="3">
    <source>
        <dbReference type="Proteomes" id="UP000530670"/>
    </source>
</evidence>
<dbReference type="RefSeq" id="XP_037209337.1">
    <property type="nucleotide sequence ID" value="XM_037349997.1"/>
</dbReference>
<evidence type="ECO:0000259" key="1">
    <source>
        <dbReference type="PROSITE" id="PS50017"/>
    </source>
</evidence>
<sequence>MPPLPVNMREAAQAFSRILTDTNIEHAFIGGFALNLLGSNRETLDIDVEVAMDDANPNELRPHLVQLLREADQRFIISDLKLFFVPKNDQWELRVPIETLVRGMLGLPRRFSILRPGDGSIPILHPGVLILTKMKRSCQYIGSTRPQSVVKFNSDVRDIVYLLHWLQDHGKKIDFISYDAASPERLYEAVRQMRAHWAYRDDSTTVQMLDDVLEKSDKATIMSN</sequence>
<dbReference type="EMBL" id="JAAQRI010000069">
    <property type="protein sequence ID" value="KAF5642517.1"/>
    <property type="molecule type" value="Genomic_DNA"/>
</dbReference>
<dbReference type="Proteomes" id="UP000530670">
    <property type="component" value="Unassembled WGS sequence"/>
</dbReference>
<dbReference type="PROSITE" id="PS50017">
    <property type="entry name" value="DEATH_DOMAIN"/>
    <property type="match status" value="1"/>
</dbReference>
<protein>
    <recommendedName>
        <fullName evidence="1">Death domain-containing protein</fullName>
    </recommendedName>
</protein>
<organism evidence="2 3">
    <name type="scientific">Fusarium tjaetaba</name>
    <dbReference type="NCBI Taxonomy" id="1567544"/>
    <lineage>
        <taxon>Eukaryota</taxon>
        <taxon>Fungi</taxon>
        <taxon>Dikarya</taxon>
        <taxon>Ascomycota</taxon>
        <taxon>Pezizomycotina</taxon>
        <taxon>Sordariomycetes</taxon>
        <taxon>Hypocreomycetidae</taxon>
        <taxon>Hypocreales</taxon>
        <taxon>Nectriaceae</taxon>
        <taxon>Fusarium</taxon>
        <taxon>Fusarium fujikuroi species complex</taxon>
    </lineage>
</organism>
<dbReference type="SUPFAM" id="SSF81301">
    <property type="entry name" value="Nucleotidyltransferase"/>
    <property type="match status" value="1"/>
</dbReference>
<dbReference type="Gene3D" id="3.30.460.40">
    <property type="match status" value="1"/>
</dbReference>
<feature type="domain" description="Death" evidence="1">
    <location>
        <begin position="172"/>
        <end position="224"/>
    </location>
</feature>
<reference evidence="2 3" key="1">
    <citation type="submission" date="2020-05" db="EMBL/GenBank/DDBJ databases">
        <title>Identification and distribution of gene clusters putatively required for synthesis of sphingolipid metabolism inhibitors in phylogenetically diverse species of the filamentous fungus Fusarium.</title>
        <authorList>
            <person name="Kim H.-S."/>
            <person name="Busman M."/>
            <person name="Brown D.W."/>
            <person name="Divon H."/>
            <person name="Uhlig S."/>
            <person name="Proctor R.H."/>
        </authorList>
    </citation>
    <scope>NUCLEOTIDE SEQUENCE [LARGE SCALE GENOMIC DNA]</scope>
    <source>
        <strain evidence="2 3">NRRL 66243</strain>
    </source>
</reference>
<name>A0A8H5S1P8_9HYPO</name>
<dbReference type="GeneID" id="59302267"/>
<gene>
    <name evidence="2" type="ORF">FTJAE_3674</name>
</gene>
<comment type="caution">
    <text evidence="2">The sequence shown here is derived from an EMBL/GenBank/DDBJ whole genome shotgun (WGS) entry which is preliminary data.</text>
</comment>
<dbReference type="InterPro" id="IPR000488">
    <property type="entry name" value="Death_dom"/>
</dbReference>
<keyword evidence="3" id="KW-1185">Reference proteome</keyword>
<proteinExistence type="predicted"/>
<accession>A0A8H5S1P8</accession>
<evidence type="ECO:0000313" key="2">
    <source>
        <dbReference type="EMBL" id="KAF5642517.1"/>
    </source>
</evidence>
<dbReference type="AlphaFoldDB" id="A0A8H5S1P8"/>
<dbReference type="InterPro" id="IPR043519">
    <property type="entry name" value="NT_sf"/>
</dbReference>
<dbReference type="GO" id="GO:0007165">
    <property type="term" value="P:signal transduction"/>
    <property type="evidence" value="ECO:0007669"/>
    <property type="project" value="InterPro"/>
</dbReference>
<dbReference type="OrthoDB" id="10066232at2759"/>